<feature type="domain" description="Protein kinase" evidence="8">
    <location>
        <begin position="46"/>
        <end position="414"/>
    </location>
</feature>
<proteinExistence type="predicted"/>
<keyword evidence="2" id="KW-0808">Transferase</keyword>
<organism evidence="9">
    <name type="scientific">Psilocybe cubensis</name>
    <name type="common">Psychedelic mushroom</name>
    <name type="synonym">Stropharia cubensis</name>
    <dbReference type="NCBI Taxonomy" id="181762"/>
    <lineage>
        <taxon>Eukaryota</taxon>
        <taxon>Fungi</taxon>
        <taxon>Dikarya</taxon>
        <taxon>Basidiomycota</taxon>
        <taxon>Agaricomycotina</taxon>
        <taxon>Agaricomycetes</taxon>
        <taxon>Agaricomycetidae</taxon>
        <taxon>Agaricales</taxon>
        <taxon>Agaricineae</taxon>
        <taxon>Strophariaceae</taxon>
        <taxon>Psilocybe</taxon>
    </lineage>
</organism>
<keyword evidence="1" id="KW-0723">Serine/threonine-protein kinase</keyword>
<feature type="region of interest" description="Disordered" evidence="7">
    <location>
        <begin position="504"/>
        <end position="622"/>
    </location>
</feature>
<dbReference type="Gene3D" id="1.10.510.10">
    <property type="entry name" value="Transferase(Phosphotransferase) domain 1"/>
    <property type="match status" value="1"/>
</dbReference>
<evidence type="ECO:0000259" key="8">
    <source>
        <dbReference type="PROSITE" id="PS50011"/>
    </source>
</evidence>
<dbReference type="AlphaFoldDB" id="A0A8H7XZT4"/>
<gene>
    <name evidence="9" type="ORF">JR316_004355</name>
</gene>
<dbReference type="PANTHER" id="PTHR43895">
    <property type="entry name" value="CALCIUM/CALMODULIN-DEPENDENT PROTEIN KINASE KINASE-RELATED"/>
    <property type="match status" value="1"/>
</dbReference>
<comment type="caution">
    <text evidence="9">The sequence shown here is derived from an EMBL/GenBank/DDBJ whole genome shotgun (WGS) entry which is preliminary data.</text>
</comment>
<evidence type="ECO:0000256" key="5">
    <source>
        <dbReference type="ARBA" id="ARBA00022840"/>
    </source>
</evidence>
<dbReference type="GO" id="GO:0004674">
    <property type="term" value="F:protein serine/threonine kinase activity"/>
    <property type="evidence" value="ECO:0007669"/>
    <property type="project" value="UniProtKB-KW"/>
</dbReference>
<dbReference type="CDD" id="cd14008">
    <property type="entry name" value="STKc_LKB1_CaMKK"/>
    <property type="match status" value="1"/>
</dbReference>
<evidence type="ECO:0000256" key="2">
    <source>
        <dbReference type="ARBA" id="ARBA00022679"/>
    </source>
</evidence>
<reference evidence="9" key="1">
    <citation type="submission" date="2021-02" db="EMBL/GenBank/DDBJ databases">
        <title>Psilocybe cubensis genome.</title>
        <authorList>
            <person name="Mckernan K.J."/>
            <person name="Crawford S."/>
            <person name="Trippe A."/>
            <person name="Kane L.T."/>
            <person name="Mclaughlin S."/>
        </authorList>
    </citation>
    <scope>NUCLEOTIDE SEQUENCE [LARGE SCALE GENOMIC DNA]</scope>
    <source>
        <strain evidence="9">MGC-MH-2018</strain>
    </source>
</reference>
<dbReference type="EMBL" id="JAFIQS010000004">
    <property type="protein sequence ID" value="KAG5169973.1"/>
    <property type="molecule type" value="Genomic_DNA"/>
</dbReference>
<dbReference type="InterPro" id="IPR011009">
    <property type="entry name" value="Kinase-like_dom_sf"/>
</dbReference>
<keyword evidence="3 6" id="KW-0547">Nucleotide-binding</keyword>
<feature type="compositionally biased region" description="Polar residues" evidence="7">
    <location>
        <begin position="571"/>
        <end position="585"/>
    </location>
</feature>
<evidence type="ECO:0000256" key="3">
    <source>
        <dbReference type="ARBA" id="ARBA00022741"/>
    </source>
</evidence>
<dbReference type="SMART" id="SM00220">
    <property type="entry name" value="S_TKc"/>
    <property type="match status" value="1"/>
</dbReference>
<dbReference type="Gene3D" id="3.30.200.20">
    <property type="entry name" value="Phosphorylase Kinase, domain 1"/>
    <property type="match status" value="1"/>
</dbReference>
<feature type="compositionally biased region" description="Polar residues" evidence="7">
    <location>
        <begin position="600"/>
        <end position="617"/>
    </location>
</feature>
<dbReference type="SUPFAM" id="SSF56112">
    <property type="entry name" value="Protein kinase-like (PK-like)"/>
    <property type="match status" value="1"/>
</dbReference>
<dbReference type="GO" id="GO:0007165">
    <property type="term" value="P:signal transduction"/>
    <property type="evidence" value="ECO:0007669"/>
    <property type="project" value="TreeGrafter"/>
</dbReference>
<dbReference type="GO" id="GO:0005524">
    <property type="term" value="F:ATP binding"/>
    <property type="evidence" value="ECO:0007669"/>
    <property type="project" value="UniProtKB-UniRule"/>
</dbReference>
<feature type="compositionally biased region" description="Low complexity" evidence="7">
    <location>
        <begin position="551"/>
        <end position="562"/>
    </location>
</feature>
<name>A0A8H7XZT4_PSICU</name>
<dbReference type="PROSITE" id="PS50011">
    <property type="entry name" value="PROTEIN_KINASE_DOM"/>
    <property type="match status" value="1"/>
</dbReference>
<feature type="compositionally biased region" description="Basic and acidic residues" evidence="7">
    <location>
        <begin position="530"/>
        <end position="539"/>
    </location>
</feature>
<feature type="compositionally biased region" description="Acidic residues" evidence="7">
    <location>
        <begin position="819"/>
        <end position="838"/>
    </location>
</feature>
<sequence length="853" mass="94223">MMDPQPVPRQSNEQDPNYIYDPEGDVLVTTNYDAYVDEGKPMINDYVRHARVGGGQHGDVYLCQKINHKLPANDPGRRVAVAMKSVKRNNPRAEQYKSLRKQRIPSSQTHLPVADRLNTTEAKIKREIAIMKKLRHPHVVRLFEVIDDRLHEKIYMVMEYLGGGEVKWRDERNNPVLTVAQTRRILRDAVLGLEYLHYQGIIHRDIKPANLLWTEDRRQVKIADFGVSHFSYAQRLAAAGGKNVDNDPSDPILLDESGLTRRAGTPSFLAPEVIYEHTNDVPGSISLNSTALHSSSSLGSMSPISPTDRPEITKSIDVWALGVTLYCLLFGTTPFVANQGSRSTHGSEFSLYISICNDDWPAPPRIGFDRIPSGGRHPDSDTEGASIIRLLDHFLQKDYHNRITLDEVKRNSWVLTGLEDPEQWLKITSPRANTKINVSQNDTSNAMSAVRFQWRWGGKLVRHVSSLFRRPGGSSRMLVPQPVQEPVITPTRVVSDPMHRQSLLITQRPPGPGTAVSSPPAHQLTHAAVQKRDKGKQKAEPSAGRTLTRALSRGGSKSLRSSSTEREITLRGSSTSASPLLGSTNKARRGSDSRVLTRGASGSSAPGQHSRQSTAGTSAGEKRSRFWWWNSASISAWRPNKFAPQTPTAVVPDYAPQTVHAPGEIIVQQQTPNTRRSEEALSKYRPTGTEAIVDNGALLTAARRASSWGHPGQSDTPNMEIINVPSIGYNLNEHDMIVGAGGVTNAEAGPLVVPLAQIAGPSTLVIAQPSQPQTFDDRYGRPVYDDDDSSIESLPDDSGSTWQRGGEMDDLIDLHDPDHGDEDGDILEDTSDDEEEDNVVTFSPRRPTYNNNN</sequence>
<evidence type="ECO:0000256" key="6">
    <source>
        <dbReference type="PROSITE-ProRule" id="PRU10141"/>
    </source>
</evidence>
<dbReference type="Pfam" id="PF00069">
    <property type="entry name" value="Pkinase"/>
    <property type="match status" value="2"/>
</dbReference>
<protein>
    <recommendedName>
        <fullName evidence="8">Protein kinase domain-containing protein</fullName>
    </recommendedName>
</protein>
<evidence type="ECO:0000313" key="9">
    <source>
        <dbReference type="EMBL" id="KAG5169973.1"/>
    </source>
</evidence>
<dbReference type="InterPro" id="IPR000719">
    <property type="entry name" value="Prot_kinase_dom"/>
</dbReference>
<dbReference type="PROSITE" id="PS00107">
    <property type="entry name" value="PROTEIN_KINASE_ATP"/>
    <property type="match status" value="1"/>
</dbReference>
<keyword evidence="4" id="KW-0418">Kinase</keyword>
<feature type="compositionally biased region" description="Basic and acidic residues" evidence="7">
    <location>
        <begin position="775"/>
        <end position="784"/>
    </location>
</feature>
<dbReference type="InterPro" id="IPR017441">
    <property type="entry name" value="Protein_kinase_ATP_BS"/>
</dbReference>
<feature type="region of interest" description="Disordered" evidence="7">
    <location>
        <begin position="768"/>
        <end position="853"/>
    </location>
</feature>
<evidence type="ECO:0000256" key="7">
    <source>
        <dbReference type="SAM" id="MobiDB-lite"/>
    </source>
</evidence>
<dbReference type="PANTHER" id="PTHR43895:SF152">
    <property type="entry name" value="SERINE_THREONINE-PROTEIN KINASE TOS3"/>
    <property type="match status" value="1"/>
</dbReference>
<feature type="region of interest" description="Disordered" evidence="7">
    <location>
        <begin position="1"/>
        <end position="20"/>
    </location>
</feature>
<keyword evidence="5 6" id="KW-0067">ATP-binding</keyword>
<evidence type="ECO:0000256" key="1">
    <source>
        <dbReference type="ARBA" id="ARBA00022527"/>
    </source>
</evidence>
<evidence type="ECO:0000256" key="4">
    <source>
        <dbReference type="ARBA" id="ARBA00022777"/>
    </source>
</evidence>
<feature type="binding site" evidence="6">
    <location>
        <position position="84"/>
    </location>
    <ligand>
        <name>ATP</name>
        <dbReference type="ChEBI" id="CHEBI:30616"/>
    </ligand>
</feature>
<accession>A0A8H7XZT4</accession>